<evidence type="ECO:0000313" key="1">
    <source>
        <dbReference type="EMBL" id="OUS14233.1"/>
    </source>
</evidence>
<dbReference type="PROSITE" id="PS51257">
    <property type="entry name" value="PROKAR_LIPOPROTEIN"/>
    <property type="match status" value="1"/>
</dbReference>
<dbReference type="RefSeq" id="WP_303686989.1">
    <property type="nucleotide sequence ID" value="NZ_CAJXYO010000002.1"/>
</dbReference>
<comment type="caution">
    <text evidence="1">The sequence shown here is derived from an EMBL/GenBank/DDBJ whole genome shotgun (WGS) entry which is preliminary data.</text>
</comment>
<dbReference type="InterPro" id="IPR019850">
    <property type="entry name" value="GldD-like"/>
</dbReference>
<dbReference type="AlphaFoldDB" id="A0A1Z8AV87"/>
<reference evidence="2" key="1">
    <citation type="journal article" date="2017" name="Proc. Natl. Acad. Sci. U.S.A.">
        <title>Simulation of Deepwater Horizon oil plume reveals substrate specialization within a complex community of hydrocarbon-degraders.</title>
        <authorList>
            <person name="Hu P."/>
            <person name="Dubinsky E.A."/>
            <person name="Probst A.J."/>
            <person name="Wang J."/>
            <person name="Sieber C.M.K."/>
            <person name="Tom L.M."/>
            <person name="Gardinali P."/>
            <person name="Banfield J.F."/>
            <person name="Atlas R.M."/>
            <person name="Andersen G.L."/>
        </authorList>
    </citation>
    <scope>NUCLEOTIDE SEQUENCE [LARGE SCALE GENOMIC DNA]</scope>
</reference>
<dbReference type="Pfam" id="PF25593">
    <property type="entry name" value="GldD_lipo"/>
    <property type="match status" value="1"/>
</dbReference>
<protein>
    <submittedName>
        <fullName evidence="1">Gliding motility lipoprotein GldD</fullName>
    </submittedName>
</protein>
<dbReference type="EMBL" id="MAAX01000128">
    <property type="protein sequence ID" value="OUS14233.1"/>
    <property type="molecule type" value="Genomic_DNA"/>
</dbReference>
<dbReference type="NCBIfam" id="TIGR03512">
    <property type="entry name" value="GldD_lipo"/>
    <property type="match status" value="1"/>
</dbReference>
<proteinExistence type="predicted"/>
<sequence length="189" mass="21881">MYYSLRFILALFLIILFSSCNDNEVLPKPNGQLALDFPKGNYVFTENQNCPFSFELNEYARVLAKRDCSMKIEYPGMDATIYLNYRPVKNNLRQLLIDGQKLSYEHNQKADVIADYPFVNKLKNSYGMMYEIEGDAASNAQFYVTDSTKHFLTAALYFNAQPNYDSILPAVDYIKSDMVKMMETLSWKN</sequence>
<accession>A0A1Z8AV87</accession>
<keyword evidence="1" id="KW-0449">Lipoprotein</keyword>
<name>A0A1Z8AV87_9FLAO</name>
<dbReference type="Proteomes" id="UP000196102">
    <property type="component" value="Unassembled WGS sequence"/>
</dbReference>
<organism evidence="1 2">
    <name type="scientific">Nonlabens dokdonensis</name>
    <dbReference type="NCBI Taxonomy" id="328515"/>
    <lineage>
        <taxon>Bacteria</taxon>
        <taxon>Pseudomonadati</taxon>
        <taxon>Bacteroidota</taxon>
        <taxon>Flavobacteriia</taxon>
        <taxon>Flavobacteriales</taxon>
        <taxon>Flavobacteriaceae</taxon>
        <taxon>Nonlabens</taxon>
    </lineage>
</organism>
<evidence type="ECO:0000313" key="2">
    <source>
        <dbReference type="Proteomes" id="UP000196102"/>
    </source>
</evidence>
<gene>
    <name evidence="1" type="ORF">A9Q93_08485</name>
</gene>